<sequence>MFLFENWEISEVLDDIVLGRGVKRSVHDLQFDQNIYTELFVERLQLYKYRPMPIKDIPIEVGKRVPAFLIDGKTAIFGYVFWEVFSDKRKRKLWGSVVRNEKGDWKYVLPGNSSRIVFVNLDQSEEVDLYYLS</sequence>
<reference evidence="1" key="1">
    <citation type="journal article" date="2020" name="mSystems">
        <title>Genome- and Community-Level Interaction Insights into Carbon Utilization and Element Cycling Functions of Hydrothermarchaeota in Hydrothermal Sediment.</title>
        <authorList>
            <person name="Zhou Z."/>
            <person name="Liu Y."/>
            <person name="Xu W."/>
            <person name="Pan J."/>
            <person name="Luo Z.H."/>
            <person name="Li M."/>
        </authorList>
    </citation>
    <scope>NUCLEOTIDE SEQUENCE [LARGE SCALE GENOMIC DNA]</scope>
    <source>
        <strain evidence="1">HyVt-527</strain>
    </source>
</reference>
<dbReference type="EMBL" id="DROD01000059">
    <property type="protein sequence ID" value="HHJ51717.1"/>
    <property type="molecule type" value="Genomic_DNA"/>
</dbReference>
<name>A0A7V5UDT0_CALAY</name>
<gene>
    <name evidence="1" type="ORF">ENJ89_00855</name>
</gene>
<evidence type="ECO:0000313" key="1">
    <source>
        <dbReference type="EMBL" id="HHJ51717.1"/>
    </source>
</evidence>
<proteinExistence type="predicted"/>
<organism evidence="1">
    <name type="scientific">Caldithrix abyssi</name>
    <dbReference type="NCBI Taxonomy" id="187145"/>
    <lineage>
        <taxon>Bacteria</taxon>
        <taxon>Pseudomonadati</taxon>
        <taxon>Calditrichota</taxon>
        <taxon>Calditrichia</taxon>
        <taxon>Calditrichales</taxon>
        <taxon>Calditrichaceae</taxon>
        <taxon>Caldithrix</taxon>
    </lineage>
</organism>
<dbReference type="AlphaFoldDB" id="A0A7V5UDT0"/>
<protein>
    <submittedName>
        <fullName evidence="1">Uncharacterized protein</fullName>
    </submittedName>
</protein>
<comment type="caution">
    <text evidence="1">The sequence shown here is derived from an EMBL/GenBank/DDBJ whole genome shotgun (WGS) entry which is preliminary data.</text>
</comment>
<dbReference type="Proteomes" id="UP000886124">
    <property type="component" value="Unassembled WGS sequence"/>
</dbReference>
<accession>A0A7V5UDT0</accession>